<evidence type="ECO:0000313" key="9">
    <source>
        <dbReference type="Proteomes" id="UP000346198"/>
    </source>
</evidence>
<keyword evidence="2 6" id="KW-0699">rRNA-binding</keyword>
<comment type="function">
    <text evidence="6">Located on the platform of the 30S subunit, it bridges several disparate RNA helices of the 16S rRNA. Forms part of the Shine-Dalgarno cleft in the 70S ribosome.</text>
</comment>
<dbReference type="GO" id="GO:1990904">
    <property type="term" value="C:ribonucleoprotein complex"/>
    <property type="evidence" value="ECO:0007669"/>
    <property type="project" value="UniProtKB-KW"/>
</dbReference>
<sequence>MAEDKKEVEETAVEQAAPVVEEKAAEAVAVPVEEKAAATPVEEKAVAAPAEAKAEEVVEDKKPRLPTAADLLADEKIEPIKRKKGSKNVPFGIAFVKTTFNNTIVSITDMRGNVISWSSAGRCNFKGSRKSTAFAATTVAQDAARTAISHGMSEVEVRVQGPGAGRESAVRAIQSAGLAITSIKDTTAIPHNGCRPPKRRRV</sequence>
<dbReference type="Pfam" id="PF00411">
    <property type="entry name" value="Ribosomal_S11"/>
    <property type="match status" value="1"/>
</dbReference>
<dbReference type="PANTHER" id="PTHR11759">
    <property type="entry name" value="40S RIBOSOMAL PROTEIN S14/30S RIBOSOMAL PROTEIN S11"/>
    <property type="match status" value="1"/>
</dbReference>
<dbReference type="Proteomes" id="UP000346198">
    <property type="component" value="Unassembled WGS sequence"/>
</dbReference>
<dbReference type="InterPro" id="IPR001971">
    <property type="entry name" value="Ribosomal_uS11"/>
</dbReference>
<gene>
    <name evidence="6 8" type="primary">rpsK</name>
    <name evidence="8" type="ORF">SCARR_02591</name>
</gene>
<dbReference type="InterPro" id="IPR036967">
    <property type="entry name" value="Ribosomal_uS11_sf"/>
</dbReference>
<evidence type="ECO:0000313" key="8">
    <source>
        <dbReference type="EMBL" id="VGO20528.1"/>
    </source>
</evidence>
<dbReference type="Gene3D" id="3.30.420.80">
    <property type="entry name" value="Ribosomal protein S11"/>
    <property type="match status" value="1"/>
</dbReference>
<comment type="similarity">
    <text evidence="1 6">Belongs to the universal ribosomal protein uS11 family.</text>
</comment>
<proteinExistence type="inferred from homology"/>
<name>A0A6C2UK96_9BACT</name>
<dbReference type="GO" id="GO:0019843">
    <property type="term" value="F:rRNA binding"/>
    <property type="evidence" value="ECO:0007669"/>
    <property type="project" value="UniProtKB-UniRule"/>
</dbReference>
<reference evidence="8 9" key="1">
    <citation type="submission" date="2019-04" db="EMBL/GenBank/DDBJ databases">
        <authorList>
            <person name="Van Vliet M D."/>
        </authorList>
    </citation>
    <scope>NUCLEOTIDE SEQUENCE [LARGE SCALE GENOMIC DNA]</scope>
    <source>
        <strain evidence="8 9">F21</strain>
    </source>
</reference>
<dbReference type="RefSeq" id="WP_136061932.1">
    <property type="nucleotide sequence ID" value="NZ_CAAHFH010000001.1"/>
</dbReference>
<dbReference type="NCBIfam" id="NF003698">
    <property type="entry name" value="PRK05309.1"/>
    <property type="match status" value="1"/>
</dbReference>
<evidence type="ECO:0000256" key="5">
    <source>
        <dbReference type="ARBA" id="ARBA00023274"/>
    </source>
</evidence>
<dbReference type="HAMAP" id="MF_01310">
    <property type="entry name" value="Ribosomal_uS11"/>
    <property type="match status" value="1"/>
</dbReference>
<evidence type="ECO:0000256" key="7">
    <source>
        <dbReference type="SAM" id="MobiDB-lite"/>
    </source>
</evidence>
<accession>A0A6C2UK96</accession>
<dbReference type="AlphaFoldDB" id="A0A6C2UK96"/>
<keyword evidence="3 6" id="KW-0694">RNA-binding</keyword>
<feature type="compositionally biased region" description="Basic and acidic residues" evidence="7">
    <location>
        <begin position="52"/>
        <end position="61"/>
    </location>
</feature>
<dbReference type="GO" id="GO:0005840">
    <property type="term" value="C:ribosome"/>
    <property type="evidence" value="ECO:0007669"/>
    <property type="project" value="UniProtKB-KW"/>
</dbReference>
<organism evidence="8 9">
    <name type="scientific">Pontiella sulfatireligans</name>
    <dbReference type="NCBI Taxonomy" id="2750658"/>
    <lineage>
        <taxon>Bacteria</taxon>
        <taxon>Pseudomonadati</taxon>
        <taxon>Kiritimatiellota</taxon>
        <taxon>Kiritimatiellia</taxon>
        <taxon>Kiritimatiellales</taxon>
        <taxon>Pontiellaceae</taxon>
        <taxon>Pontiella</taxon>
    </lineage>
</organism>
<protein>
    <recommendedName>
        <fullName evidence="6">Small ribosomal subunit protein uS11</fullName>
    </recommendedName>
</protein>
<dbReference type="NCBIfam" id="TIGR03632">
    <property type="entry name" value="uS11_bact"/>
    <property type="match status" value="1"/>
</dbReference>
<keyword evidence="5 6" id="KW-0687">Ribonucleoprotein</keyword>
<dbReference type="EMBL" id="CAAHFH010000001">
    <property type="protein sequence ID" value="VGO20528.1"/>
    <property type="molecule type" value="Genomic_DNA"/>
</dbReference>
<evidence type="ECO:0000256" key="4">
    <source>
        <dbReference type="ARBA" id="ARBA00022980"/>
    </source>
</evidence>
<evidence type="ECO:0000256" key="3">
    <source>
        <dbReference type="ARBA" id="ARBA00022884"/>
    </source>
</evidence>
<dbReference type="FunFam" id="3.30.420.80:FF:000010">
    <property type="entry name" value="30S ribosomal protein S11"/>
    <property type="match status" value="1"/>
</dbReference>
<dbReference type="GO" id="GO:0006412">
    <property type="term" value="P:translation"/>
    <property type="evidence" value="ECO:0007669"/>
    <property type="project" value="UniProtKB-UniRule"/>
</dbReference>
<evidence type="ECO:0000256" key="2">
    <source>
        <dbReference type="ARBA" id="ARBA00022730"/>
    </source>
</evidence>
<feature type="region of interest" description="Disordered" evidence="7">
    <location>
        <begin position="38"/>
        <end position="61"/>
    </location>
</feature>
<keyword evidence="9" id="KW-1185">Reference proteome</keyword>
<evidence type="ECO:0000256" key="6">
    <source>
        <dbReference type="HAMAP-Rule" id="MF_01310"/>
    </source>
</evidence>
<dbReference type="SUPFAM" id="SSF53137">
    <property type="entry name" value="Translational machinery components"/>
    <property type="match status" value="1"/>
</dbReference>
<dbReference type="GO" id="GO:0003735">
    <property type="term" value="F:structural constituent of ribosome"/>
    <property type="evidence" value="ECO:0007669"/>
    <property type="project" value="InterPro"/>
</dbReference>
<evidence type="ECO:0000256" key="1">
    <source>
        <dbReference type="ARBA" id="ARBA00006194"/>
    </source>
</evidence>
<keyword evidence="4 6" id="KW-0689">Ribosomal protein</keyword>
<dbReference type="InterPro" id="IPR019981">
    <property type="entry name" value="Ribosomal_uS11_bac-type"/>
</dbReference>
<comment type="subunit">
    <text evidence="6">Part of the 30S ribosomal subunit. Interacts with proteins S7 and S18. Binds to IF-3.</text>
</comment>